<evidence type="ECO:0000256" key="1">
    <source>
        <dbReference type="SAM" id="MobiDB-lite"/>
    </source>
</evidence>
<name>A0ABQ5V3D7_9PROT</name>
<dbReference type="RefSeq" id="WP_371398708.1">
    <property type="nucleotide sequence ID" value="NZ_CP163424.1"/>
</dbReference>
<evidence type="ECO:0000313" key="3">
    <source>
        <dbReference type="Proteomes" id="UP001161390"/>
    </source>
</evidence>
<dbReference type="EMBL" id="BSNJ01000005">
    <property type="protein sequence ID" value="GLQ21353.1"/>
    <property type="molecule type" value="Genomic_DNA"/>
</dbReference>
<gene>
    <name evidence="2" type="ORF">GCM10007854_23080</name>
</gene>
<feature type="region of interest" description="Disordered" evidence="1">
    <location>
        <begin position="83"/>
        <end position="103"/>
    </location>
</feature>
<reference evidence="2" key="1">
    <citation type="journal article" date="2014" name="Int. J. Syst. Evol. Microbiol.">
        <title>Complete genome of a new Firmicutes species belonging to the dominant human colonic microbiota ('Ruminococcus bicirculans') reveals two chromosomes and a selective capacity to utilize plant glucans.</title>
        <authorList>
            <consortium name="NISC Comparative Sequencing Program"/>
            <person name="Wegmann U."/>
            <person name="Louis P."/>
            <person name="Goesmann A."/>
            <person name="Henrissat B."/>
            <person name="Duncan S.H."/>
            <person name="Flint H.J."/>
        </authorList>
    </citation>
    <scope>NUCLEOTIDE SEQUENCE</scope>
    <source>
        <strain evidence="2">NBRC 108216</strain>
    </source>
</reference>
<evidence type="ECO:0000313" key="2">
    <source>
        <dbReference type="EMBL" id="GLQ21353.1"/>
    </source>
</evidence>
<comment type="caution">
    <text evidence="2">The sequence shown here is derived from an EMBL/GenBank/DDBJ whole genome shotgun (WGS) entry which is preliminary data.</text>
</comment>
<feature type="compositionally biased region" description="Polar residues" evidence="1">
    <location>
        <begin position="85"/>
        <end position="97"/>
    </location>
</feature>
<dbReference type="Proteomes" id="UP001161390">
    <property type="component" value="Unassembled WGS sequence"/>
</dbReference>
<reference evidence="2" key="2">
    <citation type="submission" date="2023-01" db="EMBL/GenBank/DDBJ databases">
        <title>Draft genome sequence of Algimonas porphyrae strain NBRC 108216.</title>
        <authorList>
            <person name="Sun Q."/>
            <person name="Mori K."/>
        </authorList>
    </citation>
    <scope>NUCLEOTIDE SEQUENCE</scope>
    <source>
        <strain evidence="2">NBRC 108216</strain>
    </source>
</reference>
<keyword evidence="3" id="KW-1185">Reference proteome</keyword>
<protein>
    <submittedName>
        <fullName evidence="2">Uncharacterized protein</fullName>
    </submittedName>
</protein>
<organism evidence="2 3">
    <name type="scientific">Algimonas porphyrae</name>
    <dbReference type="NCBI Taxonomy" id="1128113"/>
    <lineage>
        <taxon>Bacteria</taxon>
        <taxon>Pseudomonadati</taxon>
        <taxon>Pseudomonadota</taxon>
        <taxon>Alphaproteobacteria</taxon>
        <taxon>Maricaulales</taxon>
        <taxon>Robiginitomaculaceae</taxon>
        <taxon>Algimonas</taxon>
    </lineage>
</organism>
<accession>A0ABQ5V3D7</accession>
<proteinExistence type="predicted"/>
<sequence length="103" mass="10052">MQLNALGENGGGLSEVDLQQTAGAALDGAVAGPVGGSAGRLADKGLVTLHKAGGTTGDKKADALLNVVAPHLGTASAAAVGAGTQYNSENQAPPQTNEEGEFR</sequence>